<name>A0A0B1T2U1_OESDE</name>
<dbReference type="InterPro" id="IPR008978">
    <property type="entry name" value="HSP20-like_chaperone"/>
</dbReference>
<dbReference type="AlphaFoldDB" id="A0A0B1T2U1"/>
<accession>A0A0B1T2U1</accession>
<dbReference type="EMBL" id="KN551735">
    <property type="protein sequence ID" value="KHJ91888.1"/>
    <property type="molecule type" value="Genomic_DNA"/>
</dbReference>
<dbReference type="GO" id="GO:0000493">
    <property type="term" value="P:box H/ACA snoRNP assembly"/>
    <property type="evidence" value="ECO:0007669"/>
    <property type="project" value="InterPro"/>
</dbReference>
<dbReference type="InterPro" id="IPR048696">
    <property type="entry name" value="SHQ1-like_CS"/>
</dbReference>
<dbReference type="Proteomes" id="UP000053660">
    <property type="component" value="Unassembled WGS sequence"/>
</dbReference>
<dbReference type="PANTHER" id="PTHR12967">
    <property type="entry name" value="PROTEIN SHQ1 HOMOLOG"/>
    <property type="match status" value="1"/>
</dbReference>
<comment type="similarity">
    <text evidence="1">Belongs to the SHQ1 family.</text>
</comment>
<organism evidence="5 6">
    <name type="scientific">Oesophagostomum dentatum</name>
    <name type="common">Nodular worm</name>
    <dbReference type="NCBI Taxonomy" id="61180"/>
    <lineage>
        <taxon>Eukaryota</taxon>
        <taxon>Metazoa</taxon>
        <taxon>Ecdysozoa</taxon>
        <taxon>Nematoda</taxon>
        <taxon>Chromadorea</taxon>
        <taxon>Rhabditida</taxon>
        <taxon>Rhabditina</taxon>
        <taxon>Rhabditomorpha</taxon>
        <taxon>Strongyloidea</taxon>
        <taxon>Strongylidae</taxon>
        <taxon>Oesophagostomum</taxon>
    </lineage>
</organism>
<feature type="domain" description="Shq1 C-terminal" evidence="3">
    <location>
        <begin position="145"/>
        <end position="324"/>
    </location>
</feature>
<keyword evidence="6" id="KW-1185">Reference proteome</keyword>
<evidence type="ECO:0000256" key="1">
    <source>
        <dbReference type="ARBA" id="ARBA00005607"/>
    </source>
</evidence>
<reference evidence="5 6" key="1">
    <citation type="submission" date="2014-03" db="EMBL/GenBank/DDBJ databases">
        <title>Draft genome of the hookworm Oesophagostomum dentatum.</title>
        <authorList>
            <person name="Mitreva M."/>
        </authorList>
    </citation>
    <scope>NUCLEOTIDE SEQUENCE [LARGE SCALE GENOMIC DNA]</scope>
    <source>
        <strain evidence="5 6">OD-Hann</strain>
    </source>
</reference>
<proteinExistence type="inferred from homology"/>
<sequence length="351" mass="40014">MITPSFSIAQDNKQLIFTIRAPYAKIAETEIEYADDIFMFSSPPYHLSDSIQMTLIVEAEDGSEYLNEQKVIDVSAGCSDDSTDSFGYGFAWRRKGVLGQLSKEIGDLVELPDPESTAIMPFSSLDFLEPEENLQLAIRSEFGLQLDIDADDRKRLKDFPKKKLPRLSQEDHHLVALSLVDLVFAFAYDSRINDWEMCCETGWNITKLAPSLTYLCQWKNATEAFTGAVRRSLCYPLFRNWDLSMKVVDDTKYVIQKGRAAILHVLCKIHEVMIGSGEFRYLYNDLFITDYCLWIQSVDDAVVEQLQKEVADVKVSKSDLGLDLEELELEGRMAAMKMKEPRQLDSDDESD</sequence>
<evidence type="ECO:0000259" key="3">
    <source>
        <dbReference type="Pfam" id="PF04925"/>
    </source>
</evidence>
<evidence type="ECO:0000313" key="6">
    <source>
        <dbReference type="Proteomes" id="UP000053660"/>
    </source>
</evidence>
<dbReference type="InterPro" id="IPR007009">
    <property type="entry name" value="Shq1_C"/>
</dbReference>
<gene>
    <name evidence="5" type="ORF">OESDEN_08236</name>
</gene>
<protein>
    <recommendedName>
        <fullName evidence="2">Protein SHQ1 homolog</fullName>
    </recommendedName>
</protein>
<dbReference type="Pfam" id="PF04925">
    <property type="entry name" value="SHQ1"/>
    <property type="match status" value="1"/>
</dbReference>
<dbReference type="OrthoDB" id="73639at2759"/>
<evidence type="ECO:0000256" key="2">
    <source>
        <dbReference type="ARBA" id="ARBA00013750"/>
    </source>
</evidence>
<dbReference type="GO" id="GO:0005654">
    <property type="term" value="C:nucleoplasm"/>
    <property type="evidence" value="ECO:0007669"/>
    <property type="project" value="TreeGrafter"/>
</dbReference>
<evidence type="ECO:0000313" key="5">
    <source>
        <dbReference type="EMBL" id="KHJ91888.1"/>
    </source>
</evidence>
<dbReference type="InterPro" id="IPR039742">
    <property type="entry name" value="Shq1"/>
</dbReference>
<dbReference type="Pfam" id="PF21413">
    <property type="entry name" value="SHQ1-like_CS"/>
    <property type="match status" value="1"/>
</dbReference>
<evidence type="ECO:0000259" key="4">
    <source>
        <dbReference type="Pfam" id="PF21413"/>
    </source>
</evidence>
<feature type="domain" description="SHQ1-like CS" evidence="4">
    <location>
        <begin position="3"/>
        <end position="74"/>
    </location>
</feature>
<dbReference type="Gene3D" id="2.60.40.790">
    <property type="match status" value="1"/>
</dbReference>
<dbReference type="GO" id="GO:0051082">
    <property type="term" value="F:unfolded protein binding"/>
    <property type="evidence" value="ECO:0007669"/>
    <property type="project" value="TreeGrafter"/>
</dbReference>
<dbReference type="PANTHER" id="PTHR12967:SF0">
    <property type="entry name" value="PROTEIN SHQ1 HOMOLOG"/>
    <property type="match status" value="1"/>
</dbReference>
<dbReference type="GO" id="GO:0005737">
    <property type="term" value="C:cytoplasm"/>
    <property type="evidence" value="ECO:0007669"/>
    <property type="project" value="TreeGrafter"/>
</dbReference>